<dbReference type="CDD" id="cd24152">
    <property type="entry name" value="ASKHA_NBD_ROK-like"/>
    <property type="match status" value="1"/>
</dbReference>
<dbReference type="Pfam" id="PF00480">
    <property type="entry name" value="ROK"/>
    <property type="match status" value="1"/>
</dbReference>
<dbReference type="Proteomes" id="UP001256711">
    <property type="component" value="Unassembled WGS sequence"/>
</dbReference>
<evidence type="ECO:0000313" key="3">
    <source>
        <dbReference type="Proteomes" id="UP001256711"/>
    </source>
</evidence>
<accession>A0AAW8TV33</accession>
<protein>
    <submittedName>
        <fullName evidence="2">ROK family protein</fullName>
    </submittedName>
</protein>
<comment type="similarity">
    <text evidence="1">Belongs to the ROK (NagC/XylR) family.</text>
</comment>
<organism evidence="2 3">
    <name type="scientific">Enterococcus asini</name>
    <dbReference type="NCBI Taxonomy" id="57732"/>
    <lineage>
        <taxon>Bacteria</taxon>
        <taxon>Bacillati</taxon>
        <taxon>Bacillota</taxon>
        <taxon>Bacilli</taxon>
        <taxon>Lactobacillales</taxon>
        <taxon>Enterococcaceae</taxon>
        <taxon>Enterococcus</taxon>
    </lineage>
</organism>
<dbReference type="InterPro" id="IPR043129">
    <property type="entry name" value="ATPase_NBD"/>
</dbReference>
<dbReference type="InterPro" id="IPR000600">
    <property type="entry name" value="ROK"/>
</dbReference>
<name>A0AAW8TV33_9ENTE</name>
<dbReference type="EMBL" id="JARQBJ010000003">
    <property type="protein sequence ID" value="MDT2810138.1"/>
    <property type="molecule type" value="Genomic_DNA"/>
</dbReference>
<dbReference type="RefSeq" id="WP_311835341.1">
    <property type="nucleotide sequence ID" value="NZ_JARQBJ010000003.1"/>
</dbReference>
<evidence type="ECO:0000313" key="2">
    <source>
        <dbReference type="EMBL" id="MDT2810138.1"/>
    </source>
</evidence>
<dbReference type="PANTHER" id="PTHR18964">
    <property type="entry name" value="ROK (REPRESSOR, ORF, KINASE) FAMILY"/>
    <property type="match status" value="1"/>
</dbReference>
<dbReference type="Gene3D" id="3.30.420.40">
    <property type="match status" value="2"/>
</dbReference>
<sequence>MKLAVFDIGGSFVKYGLWDGELRQTSKFPTPKSYEEMQAELTKVVKSFGPEIEGVAFSAPGAVNVAERRIDGISAVPYIHHRPIFDELAESFGLPVTIENDANCAGIAEVQIGAGRKAENAVFVVIGTGVGGAIFIDRKLYKASHLFGGEFGLMKPRGEKTLSQLGTAVKAAERYSEIKGEAVDGQQLFSLQEEGDVLADLIVNELYDQIALTLYNIQVSIDPDTIILGGGISARPELAPALSNRLHKLLAEEGVAEIMPKVTTCEFQNDANLLGAALNFELLHQK</sequence>
<reference evidence="2" key="1">
    <citation type="submission" date="2023-03" db="EMBL/GenBank/DDBJ databases">
        <authorList>
            <person name="Shen W."/>
            <person name="Cai J."/>
        </authorList>
    </citation>
    <scope>NUCLEOTIDE SEQUENCE</scope>
    <source>
        <strain evidence="2">B226-2</strain>
    </source>
</reference>
<comment type="caution">
    <text evidence="2">The sequence shown here is derived from an EMBL/GenBank/DDBJ whole genome shotgun (WGS) entry which is preliminary data.</text>
</comment>
<evidence type="ECO:0000256" key="1">
    <source>
        <dbReference type="ARBA" id="ARBA00006479"/>
    </source>
</evidence>
<dbReference type="AlphaFoldDB" id="A0AAW8TV33"/>
<dbReference type="SUPFAM" id="SSF53067">
    <property type="entry name" value="Actin-like ATPase domain"/>
    <property type="match status" value="1"/>
</dbReference>
<dbReference type="PANTHER" id="PTHR18964:SF170">
    <property type="entry name" value="SUGAR KINASE"/>
    <property type="match status" value="1"/>
</dbReference>
<proteinExistence type="inferred from homology"/>
<gene>
    <name evidence="2" type="ORF">P7H43_06560</name>
</gene>